<dbReference type="PROSITE" id="PS50011">
    <property type="entry name" value="PROTEIN_KINASE_DOM"/>
    <property type="match status" value="1"/>
</dbReference>
<keyword evidence="8" id="KW-1185">Reference proteome</keyword>
<accession>A0A540MT00</accession>
<dbReference type="PANTHER" id="PTHR27002:SF851">
    <property type="entry name" value="G-TYPE LECTIN S-RECEPTOR-LIKE SERINE_THREONINE-PROTEIN KINASE SD1-1"/>
    <property type="match status" value="1"/>
</dbReference>
<protein>
    <recommendedName>
        <fullName evidence="6">Protein kinase domain-containing protein</fullName>
    </recommendedName>
</protein>
<dbReference type="Gene3D" id="1.10.510.10">
    <property type="entry name" value="Transferase(Phosphotransferase) domain 1"/>
    <property type="match status" value="1"/>
</dbReference>
<dbReference type="InterPro" id="IPR001245">
    <property type="entry name" value="Ser-Thr/Tyr_kinase_cat_dom"/>
</dbReference>
<evidence type="ECO:0000256" key="4">
    <source>
        <dbReference type="ARBA" id="ARBA00022777"/>
    </source>
</evidence>
<organism evidence="7 8">
    <name type="scientific">Malus baccata</name>
    <name type="common">Siberian crab apple</name>
    <name type="synonym">Pyrus baccata</name>
    <dbReference type="NCBI Taxonomy" id="106549"/>
    <lineage>
        <taxon>Eukaryota</taxon>
        <taxon>Viridiplantae</taxon>
        <taxon>Streptophyta</taxon>
        <taxon>Embryophyta</taxon>
        <taxon>Tracheophyta</taxon>
        <taxon>Spermatophyta</taxon>
        <taxon>Magnoliopsida</taxon>
        <taxon>eudicotyledons</taxon>
        <taxon>Gunneridae</taxon>
        <taxon>Pentapetalae</taxon>
        <taxon>rosids</taxon>
        <taxon>fabids</taxon>
        <taxon>Rosales</taxon>
        <taxon>Rosaceae</taxon>
        <taxon>Amygdaloideae</taxon>
        <taxon>Maleae</taxon>
        <taxon>Malus</taxon>
    </lineage>
</organism>
<dbReference type="Pfam" id="PF07714">
    <property type="entry name" value="PK_Tyr_Ser-Thr"/>
    <property type="match status" value="1"/>
</dbReference>
<reference evidence="7 8" key="1">
    <citation type="journal article" date="2019" name="G3 (Bethesda)">
        <title>Sequencing of a Wild Apple (Malus baccata) Genome Unravels the Differences Between Cultivated and Wild Apple Species Regarding Disease Resistance and Cold Tolerance.</title>
        <authorList>
            <person name="Chen X."/>
        </authorList>
    </citation>
    <scope>NUCLEOTIDE SEQUENCE [LARGE SCALE GENOMIC DNA]</scope>
    <source>
        <strain evidence="8">cv. Shandingzi</strain>
        <tissue evidence="7">Leaves</tissue>
    </source>
</reference>
<dbReference type="Proteomes" id="UP000315295">
    <property type="component" value="Unassembled WGS sequence"/>
</dbReference>
<comment type="caution">
    <text evidence="7">The sequence shown here is derived from an EMBL/GenBank/DDBJ whole genome shotgun (WGS) entry which is preliminary data.</text>
</comment>
<dbReference type="SUPFAM" id="SSF56112">
    <property type="entry name" value="Protein kinase-like (PK-like)"/>
    <property type="match status" value="1"/>
</dbReference>
<dbReference type="GO" id="GO:0004674">
    <property type="term" value="F:protein serine/threonine kinase activity"/>
    <property type="evidence" value="ECO:0007669"/>
    <property type="project" value="UniProtKB-KW"/>
</dbReference>
<evidence type="ECO:0000256" key="1">
    <source>
        <dbReference type="ARBA" id="ARBA00022527"/>
    </source>
</evidence>
<evidence type="ECO:0000256" key="2">
    <source>
        <dbReference type="ARBA" id="ARBA00022679"/>
    </source>
</evidence>
<evidence type="ECO:0000256" key="3">
    <source>
        <dbReference type="ARBA" id="ARBA00022741"/>
    </source>
</evidence>
<evidence type="ECO:0000313" key="8">
    <source>
        <dbReference type="Proteomes" id="UP000315295"/>
    </source>
</evidence>
<keyword evidence="2" id="KW-0808">Transferase</keyword>
<dbReference type="GO" id="GO:0005524">
    <property type="term" value="F:ATP binding"/>
    <property type="evidence" value="ECO:0007669"/>
    <property type="project" value="UniProtKB-KW"/>
</dbReference>
<dbReference type="STRING" id="106549.A0A540MT00"/>
<dbReference type="EMBL" id="VIEB01000193">
    <property type="protein sequence ID" value="TQE01490.1"/>
    <property type="molecule type" value="Genomic_DNA"/>
</dbReference>
<feature type="domain" description="Protein kinase" evidence="6">
    <location>
        <begin position="1"/>
        <end position="58"/>
    </location>
</feature>
<keyword evidence="3" id="KW-0547">Nucleotide-binding</keyword>
<keyword evidence="4" id="KW-0418">Kinase</keyword>
<dbReference type="InterPro" id="IPR000719">
    <property type="entry name" value="Prot_kinase_dom"/>
</dbReference>
<keyword evidence="5" id="KW-0067">ATP-binding</keyword>
<evidence type="ECO:0000259" key="6">
    <source>
        <dbReference type="PROSITE" id="PS50011"/>
    </source>
</evidence>
<dbReference type="InterPro" id="IPR011009">
    <property type="entry name" value="Kinase-like_dom_sf"/>
</dbReference>
<dbReference type="GO" id="GO:0005886">
    <property type="term" value="C:plasma membrane"/>
    <property type="evidence" value="ECO:0007669"/>
    <property type="project" value="TreeGrafter"/>
</dbReference>
<evidence type="ECO:0000313" key="7">
    <source>
        <dbReference type="EMBL" id="TQE01490.1"/>
    </source>
</evidence>
<evidence type="ECO:0000256" key="5">
    <source>
        <dbReference type="ARBA" id="ARBA00022840"/>
    </source>
</evidence>
<dbReference type="PANTHER" id="PTHR27002">
    <property type="entry name" value="RECEPTOR-LIKE SERINE/THREONINE-PROTEIN KINASE SD1-8"/>
    <property type="match status" value="1"/>
</dbReference>
<proteinExistence type="predicted"/>
<keyword evidence="1" id="KW-0723">Serine/threonine-protein kinase</keyword>
<sequence length="58" mass="6478">MNCLCSGYMSPEYAMGGIFSEKSDVYSFGVLLLEIIAGKKNTSFYYNEEQHGFLAHVS</sequence>
<gene>
    <name evidence="7" type="ORF">C1H46_012853</name>
</gene>
<dbReference type="AlphaFoldDB" id="A0A540MT00"/>
<name>A0A540MT00_MALBA</name>